<evidence type="ECO:0000313" key="27">
    <source>
        <dbReference type="Proteomes" id="UP001642520"/>
    </source>
</evidence>
<feature type="compositionally biased region" description="Acidic residues" evidence="23">
    <location>
        <begin position="685"/>
        <end position="700"/>
    </location>
</feature>
<keyword evidence="21" id="KW-0137">Centromere</keyword>
<evidence type="ECO:0000256" key="11">
    <source>
        <dbReference type="ARBA" id="ARBA00022499"/>
    </source>
</evidence>
<evidence type="ECO:0000256" key="17">
    <source>
        <dbReference type="ARBA" id="ARBA00023054"/>
    </source>
</evidence>
<feature type="compositionally biased region" description="Basic and acidic residues" evidence="23">
    <location>
        <begin position="567"/>
        <end position="592"/>
    </location>
</feature>
<feature type="compositionally biased region" description="Polar residues" evidence="23">
    <location>
        <begin position="548"/>
        <end position="561"/>
    </location>
</feature>
<evidence type="ECO:0000256" key="2">
    <source>
        <dbReference type="ARBA" id="ARBA00004496"/>
    </source>
</evidence>
<dbReference type="InterPro" id="IPR038298">
    <property type="entry name" value="Daxx_N_sf"/>
</dbReference>
<evidence type="ECO:0000256" key="15">
    <source>
        <dbReference type="ARBA" id="ARBA00022853"/>
    </source>
</evidence>
<gene>
    <name evidence="26" type="ORF">XYLVIOL_LOCUS9308</name>
</gene>
<dbReference type="PANTHER" id="PTHR12766">
    <property type="entry name" value="DEATH DOMAIN-ASSOCIATED PROTEIN 6 DAXX"/>
    <property type="match status" value="1"/>
</dbReference>
<dbReference type="EMBL" id="CAXAJV020001299">
    <property type="protein sequence ID" value="CAL7949267.1"/>
    <property type="molecule type" value="Genomic_DNA"/>
</dbReference>
<evidence type="ECO:0000256" key="23">
    <source>
        <dbReference type="SAM" id="MobiDB-lite"/>
    </source>
</evidence>
<evidence type="ECO:0000256" key="8">
    <source>
        <dbReference type="ARBA" id="ARBA00022454"/>
    </source>
</evidence>
<comment type="similarity">
    <text evidence="6">Belongs to the DAXX family.</text>
</comment>
<evidence type="ECO:0000256" key="13">
    <source>
        <dbReference type="ARBA" id="ARBA00022703"/>
    </source>
</evidence>
<feature type="domain" description="Daxx N-terminal Rassf1C-interacting" evidence="24">
    <location>
        <begin position="126"/>
        <end position="214"/>
    </location>
</feature>
<feature type="compositionally biased region" description="Basic and acidic residues" evidence="23">
    <location>
        <begin position="654"/>
        <end position="684"/>
    </location>
</feature>
<feature type="compositionally biased region" description="Basic and acidic residues" evidence="23">
    <location>
        <begin position="484"/>
        <end position="494"/>
    </location>
</feature>
<keyword evidence="9" id="KW-0963">Cytoplasm</keyword>
<keyword evidence="13" id="KW-0053">Apoptosis</keyword>
<evidence type="ECO:0000256" key="18">
    <source>
        <dbReference type="ARBA" id="ARBA00023163"/>
    </source>
</evidence>
<feature type="region of interest" description="Disordered" evidence="23">
    <location>
        <begin position="844"/>
        <end position="866"/>
    </location>
</feature>
<dbReference type="InterPro" id="IPR046426">
    <property type="entry name" value="DAXX_histone-bd_sf"/>
</dbReference>
<evidence type="ECO:0000256" key="5">
    <source>
        <dbReference type="ARBA" id="ARBA00004642"/>
    </source>
</evidence>
<keyword evidence="10" id="KW-0678">Repressor</keyword>
<keyword evidence="16" id="KW-0805">Transcription regulation</keyword>
<reference evidence="26 27" key="1">
    <citation type="submission" date="2024-08" db="EMBL/GenBank/DDBJ databases">
        <authorList>
            <person name="Will J Nash"/>
            <person name="Angela Man"/>
            <person name="Seanna McTaggart"/>
            <person name="Kendall Baker"/>
            <person name="Tom Barker"/>
            <person name="Leah Catchpole"/>
            <person name="Alex Durrant"/>
            <person name="Karim Gharbi"/>
            <person name="Naomi Irish"/>
            <person name="Gemy Kaithakottil"/>
            <person name="Debby Ku"/>
            <person name="Aaliyah Providence"/>
            <person name="Felix Shaw"/>
            <person name="David Swarbreck"/>
            <person name="Chris Watkins"/>
            <person name="Ann M. McCartney"/>
            <person name="Giulio Formenti"/>
            <person name="Alice Mouton"/>
            <person name="Noel Vella"/>
            <person name="Bjorn M von Reumont"/>
            <person name="Adriana Vella"/>
            <person name="Wilfried Haerty"/>
        </authorList>
    </citation>
    <scope>NUCLEOTIDE SEQUENCE [LARGE SCALE GENOMIC DNA]</scope>
</reference>
<feature type="region of interest" description="Disordered" evidence="23">
    <location>
        <begin position="654"/>
        <end position="718"/>
    </location>
</feature>
<protein>
    <recommendedName>
        <fullName evidence="7">Death domain-associated protein 6</fullName>
    </recommendedName>
    <alternativeName>
        <fullName evidence="22">Daxx</fullName>
    </alternativeName>
</protein>
<keyword evidence="11" id="KW-1017">Isopeptide bond</keyword>
<evidence type="ECO:0000256" key="12">
    <source>
        <dbReference type="ARBA" id="ARBA00022553"/>
    </source>
</evidence>
<evidence type="ECO:0000259" key="25">
    <source>
        <dbReference type="Pfam" id="PF20920"/>
    </source>
</evidence>
<evidence type="ECO:0000256" key="19">
    <source>
        <dbReference type="ARBA" id="ARBA00023186"/>
    </source>
</evidence>
<evidence type="ECO:0000313" key="26">
    <source>
        <dbReference type="EMBL" id="CAL7949267.1"/>
    </source>
</evidence>
<dbReference type="InterPro" id="IPR046378">
    <property type="entry name" value="DAXX_histone-bd"/>
</dbReference>
<feature type="region of interest" description="Disordered" evidence="23">
    <location>
        <begin position="92"/>
        <end position="112"/>
    </location>
</feature>
<keyword evidence="8" id="KW-0158">Chromosome</keyword>
<comment type="subcellular location">
    <subcellularLocation>
        <location evidence="3">Chromosome</location>
        <location evidence="3">Centromere</location>
    </subcellularLocation>
    <subcellularLocation>
        <location evidence="2">Cytoplasm</location>
    </subcellularLocation>
    <subcellularLocation>
        <location evidence="1">Nucleus</location>
        <location evidence="1">PML body</location>
    </subcellularLocation>
    <subcellularLocation>
        <location evidence="4">Nucleus</location>
        <location evidence="4">Nucleolus</location>
    </subcellularLocation>
    <subcellularLocation>
        <location evidence="5">Nucleus</location>
        <location evidence="5">Nucleoplasm</location>
    </subcellularLocation>
</comment>
<evidence type="ECO:0000256" key="7">
    <source>
        <dbReference type="ARBA" id="ARBA00019298"/>
    </source>
</evidence>
<feature type="compositionally biased region" description="Polar residues" evidence="23">
    <location>
        <begin position="887"/>
        <end position="901"/>
    </location>
</feature>
<dbReference type="CDD" id="cd13150">
    <property type="entry name" value="DAXX_histone_binding"/>
    <property type="match status" value="1"/>
</dbReference>
<keyword evidence="12" id="KW-0597">Phosphoprotein</keyword>
<sequence>MEKRKSEIICISSDDDEDMRQNKADNIQATVIKRLEDKCVTNLKVELSPSNVKKVDICRRKRKTSCIDSGDDSVFARSAKVFVRDEENSIKTTRTRESVEKDEEKETEKEQEEDKILLKPKLVVKEKKAISPVEQDIFPMFISLCLQKDRSEDMKSIVNKLKRRYDQLKPEYINSEAFITFLNEKRNDIMHSKNKLYIYIAEVMNEMKNSSKGKSNLLLNGNDSGINKNSNSYVPGASCSSISHVNNNLVDDNEIISTDTNDEKEHEKQITVQKKLNTIVKTMKKCEKHIKKLEESEVDFDSENNSNYIKLERYKQRMVELYNSYCKYSGQNADAERPYLRPKHFSTTGIVAVDHAITSFINSKIYKRRKLKKIGGFMNALIFPDYSDILICVRKCNDSHNLGLDNKKQQQLAKKAFTELGEYLQRCRRNDYWDTFSLFLENKEDDPASKDPLLAEKLTQNKKLGEKRLMDVFQKYVEKQEEIKDQATDSKTVSENEENEEDSAENDNDDDNDVDTVSEIDINLSIDKDNTSLDEDENSVDRSETFKNKINTSIAPNTGETDVNIVEVEKKQQAENNDRLKDNDVDHSKSEVDNNISSKSSIVSESIKRNNASLLSHLTRKSCTEVTLSTTTNNDISNNRTEEDEPNIIIEARVDTDEPLKRTMKEEEKEKKEKEEEEGKKVTEGEEEKEEEEVKGEEEEKEVKREEEEKEEEEGKPLLRVRSFAKPPTTWEDVQEKVVEYNKDESVSKKLIDKDVIIDLTQDSPKENFTVRQCGSIQIGSKVLPIVKSNYKTVVMPAAKSIINVKNITNNYVRLNSKNDSTNSVRLESGQIVSPQYVIDRSSKSRTTIHLPTNSPASQQTKQKSTIVQIPHSNQIVVLPRKEKENTSQCPKTNLSTSSSK</sequence>
<dbReference type="InterPro" id="IPR031333">
    <property type="entry name" value="Daxx_N"/>
</dbReference>
<proteinExistence type="inferred from homology"/>
<evidence type="ECO:0000256" key="22">
    <source>
        <dbReference type="ARBA" id="ARBA00029641"/>
    </source>
</evidence>
<evidence type="ECO:0000256" key="21">
    <source>
        <dbReference type="ARBA" id="ARBA00023328"/>
    </source>
</evidence>
<keyword evidence="14" id="KW-0832">Ubl conjugation</keyword>
<dbReference type="Pfam" id="PF03344">
    <property type="entry name" value="Daxx"/>
    <property type="match status" value="1"/>
</dbReference>
<feature type="compositionally biased region" description="Acidic residues" evidence="23">
    <location>
        <begin position="495"/>
        <end position="518"/>
    </location>
</feature>
<feature type="compositionally biased region" description="Basic and acidic residues" evidence="23">
    <location>
        <begin position="701"/>
        <end position="717"/>
    </location>
</feature>
<evidence type="ECO:0000256" key="1">
    <source>
        <dbReference type="ARBA" id="ARBA00004322"/>
    </source>
</evidence>
<keyword evidence="19" id="KW-0143">Chaperone</keyword>
<evidence type="ECO:0000259" key="24">
    <source>
        <dbReference type="Pfam" id="PF03344"/>
    </source>
</evidence>
<feature type="domain" description="Daxx histone-binding" evidence="25">
    <location>
        <begin position="395"/>
        <end position="478"/>
    </location>
</feature>
<organism evidence="26 27">
    <name type="scientific">Xylocopa violacea</name>
    <name type="common">Violet carpenter bee</name>
    <name type="synonym">Apis violacea</name>
    <dbReference type="NCBI Taxonomy" id="135666"/>
    <lineage>
        <taxon>Eukaryota</taxon>
        <taxon>Metazoa</taxon>
        <taxon>Ecdysozoa</taxon>
        <taxon>Arthropoda</taxon>
        <taxon>Hexapoda</taxon>
        <taxon>Insecta</taxon>
        <taxon>Pterygota</taxon>
        <taxon>Neoptera</taxon>
        <taxon>Endopterygota</taxon>
        <taxon>Hymenoptera</taxon>
        <taxon>Apocrita</taxon>
        <taxon>Aculeata</taxon>
        <taxon>Apoidea</taxon>
        <taxon>Anthophila</taxon>
        <taxon>Apidae</taxon>
        <taxon>Xylocopa</taxon>
        <taxon>Xylocopa</taxon>
    </lineage>
</organism>
<evidence type="ECO:0000256" key="10">
    <source>
        <dbReference type="ARBA" id="ARBA00022491"/>
    </source>
</evidence>
<keyword evidence="27" id="KW-1185">Reference proteome</keyword>
<name>A0ABP1PAK0_XYLVO</name>
<feature type="compositionally biased region" description="Polar residues" evidence="23">
    <location>
        <begin position="845"/>
        <end position="866"/>
    </location>
</feature>
<evidence type="ECO:0000256" key="4">
    <source>
        <dbReference type="ARBA" id="ARBA00004604"/>
    </source>
</evidence>
<dbReference type="Gene3D" id="1.10.8.810">
    <property type="entry name" value="Daxx helical bundle domain"/>
    <property type="match status" value="1"/>
</dbReference>
<dbReference type="Pfam" id="PF20920">
    <property type="entry name" value="DAXX_hist_bd"/>
    <property type="match status" value="1"/>
</dbReference>
<evidence type="ECO:0000256" key="9">
    <source>
        <dbReference type="ARBA" id="ARBA00022490"/>
    </source>
</evidence>
<accession>A0ABP1PAK0</accession>
<keyword evidence="15" id="KW-0156">Chromatin regulator</keyword>
<keyword evidence="17" id="KW-0175">Coiled coil</keyword>
<keyword evidence="18" id="KW-0804">Transcription</keyword>
<evidence type="ECO:0000256" key="3">
    <source>
        <dbReference type="ARBA" id="ARBA00004584"/>
    </source>
</evidence>
<evidence type="ECO:0000256" key="16">
    <source>
        <dbReference type="ARBA" id="ARBA00023015"/>
    </source>
</evidence>
<dbReference type="Proteomes" id="UP001642520">
    <property type="component" value="Unassembled WGS sequence"/>
</dbReference>
<comment type="caution">
    <text evidence="26">The sequence shown here is derived from an EMBL/GenBank/DDBJ whole genome shotgun (WGS) entry which is preliminary data.</text>
</comment>
<feature type="region of interest" description="Disordered" evidence="23">
    <location>
        <begin position="880"/>
        <end position="901"/>
    </location>
</feature>
<dbReference type="PANTHER" id="PTHR12766:SF7">
    <property type="entry name" value="DEATH DOMAIN-ASSOCIATED PROTEIN 6"/>
    <property type="match status" value="1"/>
</dbReference>
<evidence type="ECO:0000256" key="14">
    <source>
        <dbReference type="ARBA" id="ARBA00022843"/>
    </source>
</evidence>
<evidence type="ECO:0000256" key="6">
    <source>
        <dbReference type="ARBA" id="ARBA00008592"/>
    </source>
</evidence>
<evidence type="ECO:0000256" key="20">
    <source>
        <dbReference type="ARBA" id="ARBA00023242"/>
    </source>
</evidence>
<keyword evidence="20" id="KW-0539">Nucleus</keyword>
<feature type="region of interest" description="Disordered" evidence="23">
    <location>
        <begin position="484"/>
        <end position="603"/>
    </location>
</feature>
<dbReference type="Gene3D" id="1.20.58.2170">
    <property type="match status" value="1"/>
</dbReference>